<accession>A0A7G7BUI4</accession>
<dbReference type="Pfam" id="PF00582">
    <property type="entry name" value="Usp"/>
    <property type="match status" value="2"/>
</dbReference>
<evidence type="ECO:0000259" key="2">
    <source>
        <dbReference type="Pfam" id="PF00582"/>
    </source>
</evidence>
<dbReference type="Proteomes" id="UP000515307">
    <property type="component" value="Chromosome"/>
</dbReference>
<dbReference type="InterPro" id="IPR006015">
    <property type="entry name" value="Universal_stress_UspA"/>
</dbReference>
<dbReference type="SUPFAM" id="SSF52402">
    <property type="entry name" value="Adenine nucleotide alpha hydrolases-like"/>
    <property type="match status" value="2"/>
</dbReference>
<proteinExistence type="inferred from homology"/>
<evidence type="ECO:0000313" key="4">
    <source>
        <dbReference type="Proteomes" id="UP000515307"/>
    </source>
</evidence>
<dbReference type="PANTHER" id="PTHR46268:SF6">
    <property type="entry name" value="UNIVERSAL STRESS PROTEIN UP12"/>
    <property type="match status" value="1"/>
</dbReference>
<gene>
    <name evidence="3" type="ORF">F0344_00915</name>
</gene>
<dbReference type="PRINTS" id="PR01438">
    <property type="entry name" value="UNVRSLSTRESS"/>
</dbReference>
<dbReference type="AlphaFoldDB" id="A0A7G7BUI4"/>
<dbReference type="InterPro" id="IPR006016">
    <property type="entry name" value="UspA"/>
</dbReference>
<dbReference type="Gene3D" id="3.40.50.620">
    <property type="entry name" value="HUPs"/>
    <property type="match status" value="2"/>
</dbReference>
<reference evidence="4" key="1">
    <citation type="submission" date="2019-10" db="EMBL/GenBank/DDBJ databases">
        <title>Antimicrobial potential of Antarctic Bacteria.</title>
        <authorList>
            <person name="Benaud N."/>
            <person name="Edwards R.J."/>
            <person name="Ferrari B.C."/>
        </authorList>
    </citation>
    <scope>NUCLEOTIDE SEQUENCE [LARGE SCALE GENOMIC DNA]</scope>
    <source>
        <strain evidence="4">NBSH44</strain>
    </source>
</reference>
<comment type="similarity">
    <text evidence="1">Belongs to the universal stress protein A family.</text>
</comment>
<evidence type="ECO:0000313" key="3">
    <source>
        <dbReference type="EMBL" id="QNE78999.1"/>
    </source>
</evidence>
<keyword evidence="4" id="KW-1185">Reference proteome</keyword>
<protein>
    <submittedName>
        <fullName evidence="3">Universal stress protein</fullName>
    </submittedName>
</protein>
<dbReference type="PANTHER" id="PTHR46268">
    <property type="entry name" value="STRESS RESPONSE PROTEIN NHAX"/>
    <property type="match status" value="1"/>
</dbReference>
<name>A0A7G7BUI4_9ACTN</name>
<feature type="domain" description="UspA" evidence="2">
    <location>
        <begin position="2"/>
        <end position="135"/>
    </location>
</feature>
<dbReference type="InterPro" id="IPR014729">
    <property type="entry name" value="Rossmann-like_a/b/a_fold"/>
</dbReference>
<dbReference type="KEGG" id="sfiy:F0344_00915"/>
<sequence>MTVGLDGSPESLAATEWAAREAELRGVPLRIVHVREWPVTPEIPLTYSETDLQRADSLLRSAADKAGQDHPGVPVSTDSLPGQAADVLASEAGETATAELVVLGSRGLSGVMGFLIGSVGMAVLGSARRPVVLVRAAPRRVHTADAAAAGRSGDVVLGLDLSRPSDDLLRFAFDEAARRGCTLRVLHAWSLPASYGRAEIIDPDIGLEVGDQVARSLRDTLSPWREKYASTRVSERAVVGAAGPQLVYASADADLVIVGRHVGRVPVGPHLGHVAHAVIHHSAAPVAVVPHG</sequence>
<evidence type="ECO:0000256" key="1">
    <source>
        <dbReference type="ARBA" id="ARBA00008791"/>
    </source>
</evidence>
<feature type="domain" description="UspA" evidence="2">
    <location>
        <begin position="155"/>
        <end position="290"/>
    </location>
</feature>
<organism evidence="3 4">
    <name type="scientific">Streptomyces finlayi</name>
    <dbReference type="NCBI Taxonomy" id="67296"/>
    <lineage>
        <taxon>Bacteria</taxon>
        <taxon>Bacillati</taxon>
        <taxon>Actinomycetota</taxon>
        <taxon>Actinomycetes</taxon>
        <taxon>Kitasatosporales</taxon>
        <taxon>Streptomycetaceae</taxon>
        <taxon>Streptomyces</taxon>
    </lineage>
</organism>
<dbReference type="EMBL" id="CP045702">
    <property type="protein sequence ID" value="QNE78999.1"/>
    <property type="molecule type" value="Genomic_DNA"/>
</dbReference>